<sequence>MTESYHHSRSSRQSQQPEKPQPPFQPPYQHGLAAAEMKASAFIRLFILLGLTATALPIGNEVDVAIRRALLNEPRSIKVLAHDKGVHRRGEDGEYGEDGNNGVRGVNGQGGGNGHGGAGGSGGRGGGDGGGVAVRRAAGDSNGGAGGGSNFYY</sequence>
<feature type="region of interest" description="Disordered" evidence="1">
    <location>
        <begin position="1"/>
        <end position="31"/>
    </location>
</feature>
<protein>
    <submittedName>
        <fullName evidence="2">Uncharacterized protein</fullName>
    </submittedName>
</protein>
<comment type="caution">
    <text evidence="2">The sequence shown here is derived from an EMBL/GenBank/DDBJ whole genome shotgun (WGS) entry which is preliminary data.</text>
</comment>
<gene>
    <name evidence="2" type="ORF">QBC37DRAFT_483355</name>
</gene>
<evidence type="ECO:0000313" key="3">
    <source>
        <dbReference type="Proteomes" id="UP001301769"/>
    </source>
</evidence>
<proteinExistence type="predicted"/>
<reference evidence="2" key="1">
    <citation type="journal article" date="2023" name="Mol. Phylogenet. Evol.">
        <title>Genome-scale phylogeny and comparative genomics of the fungal order Sordariales.</title>
        <authorList>
            <person name="Hensen N."/>
            <person name="Bonometti L."/>
            <person name="Westerberg I."/>
            <person name="Brannstrom I.O."/>
            <person name="Guillou S."/>
            <person name="Cros-Aarteil S."/>
            <person name="Calhoun S."/>
            <person name="Haridas S."/>
            <person name="Kuo A."/>
            <person name="Mondo S."/>
            <person name="Pangilinan J."/>
            <person name="Riley R."/>
            <person name="LaButti K."/>
            <person name="Andreopoulos B."/>
            <person name="Lipzen A."/>
            <person name="Chen C."/>
            <person name="Yan M."/>
            <person name="Daum C."/>
            <person name="Ng V."/>
            <person name="Clum A."/>
            <person name="Steindorff A."/>
            <person name="Ohm R.A."/>
            <person name="Martin F."/>
            <person name="Silar P."/>
            <person name="Natvig D.O."/>
            <person name="Lalanne C."/>
            <person name="Gautier V."/>
            <person name="Ament-Velasquez S.L."/>
            <person name="Kruys A."/>
            <person name="Hutchinson M.I."/>
            <person name="Powell A.J."/>
            <person name="Barry K."/>
            <person name="Miller A.N."/>
            <person name="Grigoriev I.V."/>
            <person name="Debuchy R."/>
            <person name="Gladieux P."/>
            <person name="Hiltunen Thoren M."/>
            <person name="Johannesson H."/>
        </authorList>
    </citation>
    <scope>NUCLEOTIDE SEQUENCE</scope>
    <source>
        <strain evidence="2">PSN293</strain>
    </source>
</reference>
<dbReference type="Proteomes" id="UP001301769">
    <property type="component" value="Unassembled WGS sequence"/>
</dbReference>
<feature type="compositionally biased region" description="Gly residues" evidence="1">
    <location>
        <begin position="141"/>
        <end position="153"/>
    </location>
</feature>
<name>A0AAN7B7J5_9PEZI</name>
<evidence type="ECO:0000256" key="1">
    <source>
        <dbReference type="SAM" id="MobiDB-lite"/>
    </source>
</evidence>
<reference evidence="2" key="2">
    <citation type="submission" date="2023-05" db="EMBL/GenBank/DDBJ databases">
        <authorList>
            <consortium name="Lawrence Berkeley National Laboratory"/>
            <person name="Steindorff A."/>
            <person name="Hensen N."/>
            <person name="Bonometti L."/>
            <person name="Westerberg I."/>
            <person name="Brannstrom I.O."/>
            <person name="Guillou S."/>
            <person name="Cros-Aarteil S."/>
            <person name="Calhoun S."/>
            <person name="Haridas S."/>
            <person name="Kuo A."/>
            <person name="Mondo S."/>
            <person name="Pangilinan J."/>
            <person name="Riley R."/>
            <person name="Labutti K."/>
            <person name="Andreopoulos B."/>
            <person name="Lipzen A."/>
            <person name="Chen C."/>
            <person name="Yanf M."/>
            <person name="Daum C."/>
            <person name="Ng V."/>
            <person name="Clum A."/>
            <person name="Ohm R."/>
            <person name="Martin F."/>
            <person name="Silar P."/>
            <person name="Natvig D."/>
            <person name="Lalanne C."/>
            <person name="Gautier V."/>
            <person name="Ament-Velasquez S.L."/>
            <person name="Kruys A."/>
            <person name="Hutchinson M.I."/>
            <person name="Powell A.J."/>
            <person name="Barry K."/>
            <person name="Miller A.N."/>
            <person name="Grigoriev I.V."/>
            <person name="Debuchy R."/>
            <person name="Gladieux P."/>
            <person name="Thoren M.H."/>
            <person name="Johannesson H."/>
        </authorList>
    </citation>
    <scope>NUCLEOTIDE SEQUENCE</scope>
    <source>
        <strain evidence="2">PSN293</strain>
    </source>
</reference>
<organism evidence="2 3">
    <name type="scientific">Rhypophila decipiens</name>
    <dbReference type="NCBI Taxonomy" id="261697"/>
    <lineage>
        <taxon>Eukaryota</taxon>
        <taxon>Fungi</taxon>
        <taxon>Dikarya</taxon>
        <taxon>Ascomycota</taxon>
        <taxon>Pezizomycotina</taxon>
        <taxon>Sordariomycetes</taxon>
        <taxon>Sordariomycetidae</taxon>
        <taxon>Sordariales</taxon>
        <taxon>Naviculisporaceae</taxon>
        <taxon>Rhypophila</taxon>
    </lineage>
</organism>
<dbReference type="AlphaFoldDB" id="A0AAN7B7J5"/>
<dbReference type="EMBL" id="MU858116">
    <property type="protein sequence ID" value="KAK4212992.1"/>
    <property type="molecule type" value="Genomic_DNA"/>
</dbReference>
<accession>A0AAN7B7J5</accession>
<keyword evidence="3" id="KW-1185">Reference proteome</keyword>
<feature type="region of interest" description="Disordered" evidence="1">
    <location>
        <begin position="88"/>
        <end position="153"/>
    </location>
</feature>
<evidence type="ECO:0000313" key="2">
    <source>
        <dbReference type="EMBL" id="KAK4212992.1"/>
    </source>
</evidence>
<feature type="compositionally biased region" description="Gly residues" evidence="1">
    <location>
        <begin position="105"/>
        <end position="132"/>
    </location>
</feature>